<reference evidence="3" key="1">
    <citation type="journal article" date="2015" name="Proc. Natl. Acad. Sci. U.S.A.">
        <title>Networks of energetic and metabolic interactions define dynamics in microbial communities.</title>
        <authorList>
            <person name="Embree M."/>
            <person name="Liu J.K."/>
            <person name="Al-Bassam M.M."/>
            <person name="Zengler K."/>
        </authorList>
    </citation>
    <scope>NUCLEOTIDE SEQUENCE</scope>
</reference>
<dbReference type="GO" id="GO:0061522">
    <property type="term" value="F:1,4-dihydroxy-2-naphthoyl-CoA thioesterase activity"/>
    <property type="evidence" value="ECO:0007669"/>
    <property type="project" value="TreeGrafter"/>
</dbReference>
<dbReference type="NCBIfam" id="TIGR00369">
    <property type="entry name" value="unchar_dom_1"/>
    <property type="match status" value="1"/>
</dbReference>
<dbReference type="EMBL" id="LNQE01000901">
    <property type="protein sequence ID" value="KUG23521.1"/>
    <property type="molecule type" value="Genomic_DNA"/>
</dbReference>
<dbReference type="GO" id="GO:0005829">
    <property type="term" value="C:cytosol"/>
    <property type="evidence" value="ECO:0007669"/>
    <property type="project" value="TreeGrafter"/>
</dbReference>
<dbReference type="InterPro" id="IPR006683">
    <property type="entry name" value="Thioestr_dom"/>
</dbReference>
<dbReference type="CDD" id="cd03443">
    <property type="entry name" value="PaaI_thioesterase"/>
    <property type="match status" value="1"/>
</dbReference>
<dbReference type="Gene3D" id="3.10.129.10">
    <property type="entry name" value="Hotdog Thioesterase"/>
    <property type="match status" value="1"/>
</dbReference>
<sequence>MGISLDELKDGHAIFRMPVRPEYLQGAKAMQGGLIVALADETIAHAMMTQLSPEEGLTTIELKSNFLAGVSEGELIADATVFKKGQSLVIGDCLVTDNKGKNICRVSATFLLLRKNTK</sequence>
<dbReference type="AlphaFoldDB" id="A0A0W8FRW5"/>
<comment type="caution">
    <text evidence="3">The sequence shown here is derived from an EMBL/GenBank/DDBJ whole genome shotgun (WGS) entry which is preliminary data.</text>
</comment>
<gene>
    <name evidence="3" type="ORF">ASZ90_006686</name>
</gene>
<protein>
    <recommendedName>
        <fullName evidence="2">Thioesterase domain-containing protein</fullName>
    </recommendedName>
</protein>
<evidence type="ECO:0000259" key="2">
    <source>
        <dbReference type="Pfam" id="PF03061"/>
    </source>
</evidence>
<dbReference type="PANTHER" id="PTHR43240:SF5">
    <property type="entry name" value="1,4-DIHYDROXY-2-NAPHTHOYL-COA THIOESTERASE 1"/>
    <property type="match status" value="1"/>
</dbReference>
<name>A0A0W8FRW5_9ZZZZ</name>
<keyword evidence="1" id="KW-0378">Hydrolase</keyword>
<dbReference type="Pfam" id="PF03061">
    <property type="entry name" value="4HBT"/>
    <property type="match status" value="1"/>
</dbReference>
<evidence type="ECO:0000313" key="3">
    <source>
        <dbReference type="EMBL" id="KUG23521.1"/>
    </source>
</evidence>
<proteinExistence type="predicted"/>
<dbReference type="SUPFAM" id="SSF54637">
    <property type="entry name" value="Thioesterase/thiol ester dehydrase-isomerase"/>
    <property type="match status" value="1"/>
</dbReference>
<organism evidence="3">
    <name type="scientific">hydrocarbon metagenome</name>
    <dbReference type="NCBI Taxonomy" id="938273"/>
    <lineage>
        <taxon>unclassified sequences</taxon>
        <taxon>metagenomes</taxon>
        <taxon>ecological metagenomes</taxon>
    </lineage>
</organism>
<feature type="domain" description="Thioesterase" evidence="2">
    <location>
        <begin position="32"/>
        <end position="103"/>
    </location>
</feature>
<dbReference type="PANTHER" id="PTHR43240">
    <property type="entry name" value="1,4-DIHYDROXY-2-NAPHTHOYL-COA THIOESTERASE 1"/>
    <property type="match status" value="1"/>
</dbReference>
<evidence type="ECO:0000256" key="1">
    <source>
        <dbReference type="ARBA" id="ARBA00022801"/>
    </source>
</evidence>
<dbReference type="InterPro" id="IPR003736">
    <property type="entry name" value="PAAI_dom"/>
</dbReference>
<dbReference type="InterPro" id="IPR029069">
    <property type="entry name" value="HotDog_dom_sf"/>
</dbReference>
<accession>A0A0W8FRW5</accession>